<dbReference type="PaxDb" id="39947-A0A0P0X8I4"/>
<evidence type="ECO:0000256" key="1">
    <source>
        <dbReference type="SAM" id="MobiDB-lite"/>
    </source>
</evidence>
<protein>
    <submittedName>
        <fullName evidence="2">Os07g0584750 protein</fullName>
    </submittedName>
</protein>
<dbReference type="InParanoid" id="A0A0P0X8I4"/>
<reference evidence="3" key="1">
    <citation type="journal article" date="2005" name="Nature">
        <title>The map-based sequence of the rice genome.</title>
        <authorList>
            <consortium name="International rice genome sequencing project (IRGSP)"/>
            <person name="Matsumoto T."/>
            <person name="Wu J."/>
            <person name="Kanamori H."/>
            <person name="Katayose Y."/>
            <person name="Fujisawa M."/>
            <person name="Namiki N."/>
            <person name="Mizuno H."/>
            <person name="Yamamoto K."/>
            <person name="Antonio B.A."/>
            <person name="Baba T."/>
            <person name="Sakata K."/>
            <person name="Nagamura Y."/>
            <person name="Aoki H."/>
            <person name="Arikawa K."/>
            <person name="Arita K."/>
            <person name="Bito T."/>
            <person name="Chiden Y."/>
            <person name="Fujitsuka N."/>
            <person name="Fukunaka R."/>
            <person name="Hamada M."/>
            <person name="Harada C."/>
            <person name="Hayashi A."/>
            <person name="Hijishita S."/>
            <person name="Honda M."/>
            <person name="Hosokawa S."/>
            <person name="Ichikawa Y."/>
            <person name="Idonuma A."/>
            <person name="Iijima M."/>
            <person name="Ikeda M."/>
            <person name="Ikeno M."/>
            <person name="Ito K."/>
            <person name="Ito S."/>
            <person name="Ito T."/>
            <person name="Ito Y."/>
            <person name="Ito Y."/>
            <person name="Iwabuchi A."/>
            <person name="Kamiya K."/>
            <person name="Karasawa W."/>
            <person name="Kurita K."/>
            <person name="Katagiri S."/>
            <person name="Kikuta A."/>
            <person name="Kobayashi H."/>
            <person name="Kobayashi N."/>
            <person name="Machita K."/>
            <person name="Maehara T."/>
            <person name="Masukawa M."/>
            <person name="Mizubayashi T."/>
            <person name="Mukai Y."/>
            <person name="Nagasaki H."/>
            <person name="Nagata Y."/>
            <person name="Naito S."/>
            <person name="Nakashima M."/>
            <person name="Nakama Y."/>
            <person name="Nakamichi Y."/>
            <person name="Nakamura M."/>
            <person name="Meguro A."/>
            <person name="Negishi M."/>
            <person name="Ohta I."/>
            <person name="Ohta T."/>
            <person name="Okamoto M."/>
            <person name="Ono N."/>
            <person name="Saji S."/>
            <person name="Sakaguchi M."/>
            <person name="Sakai K."/>
            <person name="Shibata M."/>
            <person name="Shimokawa T."/>
            <person name="Song J."/>
            <person name="Takazaki Y."/>
            <person name="Terasawa K."/>
            <person name="Tsugane M."/>
            <person name="Tsuji K."/>
            <person name="Ueda S."/>
            <person name="Waki K."/>
            <person name="Yamagata H."/>
            <person name="Yamamoto M."/>
            <person name="Yamamoto S."/>
            <person name="Yamane H."/>
            <person name="Yoshiki S."/>
            <person name="Yoshihara R."/>
            <person name="Yukawa K."/>
            <person name="Zhong H."/>
            <person name="Yano M."/>
            <person name="Yuan Q."/>
            <person name="Ouyang S."/>
            <person name="Liu J."/>
            <person name="Jones K.M."/>
            <person name="Gansberger K."/>
            <person name="Moffat K."/>
            <person name="Hill J."/>
            <person name="Bera J."/>
            <person name="Fadrosh D."/>
            <person name="Jin S."/>
            <person name="Johri S."/>
            <person name="Kim M."/>
            <person name="Overton L."/>
            <person name="Reardon M."/>
            <person name="Tsitrin T."/>
            <person name="Vuong H."/>
            <person name="Weaver B."/>
            <person name="Ciecko A."/>
            <person name="Tallon L."/>
            <person name="Jackson J."/>
            <person name="Pai G."/>
            <person name="Aken S.V."/>
            <person name="Utterback T."/>
            <person name="Reidmuller S."/>
            <person name="Feldblyum T."/>
            <person name="Hsiao J."/>
            <person name="Zismann V."/>
            <person name="Iobst S."/>
            <person name="de Vazeille A.R."/>
            <person name="Buell C.R."/>
            <person name="Ying K."/>
            <person name="Li Y."/>
            <person name="Lu T."/>
            <person name="Huang Y."/>
            <person name="Zhao Q."/>
            <person name="Feng Q."/>
            <person name="Zhang L."/>
            <person name="Zhu J."/>
            <person name="Weng Q."/>
            <person name="Mu J."/>
            <person name="Lu Y."/>
            <person name="Fan D."/>
            <person name="Liu Y."/>
            <person name="Guan J."/>
            <person name="Zhang Y."/>
            <person name="Yu S."/>
            <person name="Liu X."/>
            <person name="Zhang Y."/>
            <person name="Hong G."/>
            <person name="Han B."/>
            <person name="Choisne N."/>
            <person name="Demange N."/>
            <person name="Orjeda G."/>
            <person name="Samain S."/>
            <person name="Cattolico L."/>
            <person name="Pelletier E."/>
            <person name="Couloux A."/>
            <person name="Segurens B."/>
            <person name="Wincker P."/>
            <person name="D'Hont A."/>
            <person name="Scarpelli C."/>
            <person name="Weissenbach J."/>
            <person name="Salanoubat M."/>
            <person name="Quetier F."/>
            <person name="Yu Y."/>
            <person name="Kim H.R."/>
            <person name="Rambo T."/>
            <person name="Currie J."/>
            <person name="Collura K."/>
            <person name="Luo M."/>
            <person name="Yang T."/>
            <person name="Ammiraju J.S.S."/>
            <person name="Engler F."/>
            <person name="Soderlund C."/>
            <person name="Wing R.A."/>
            <person name="Palmer L.E."/>
            <person name="de la Bastide M."/>
            <person name="Spiegel L."/>
            <person name="Nascimento L."/>
            <person name="Zutavern T."/>
            <person name="O'Shaughnessy A."/>
            <person name="Dike S."/>
            <person name="Dedhia N."/>
            <person name="Preston R."/>
            <person name="Balija V."/>
            <person name="McCombie W.R."/>
            <person name="Chow T."/>
            <person name="Chen H."/>
            <person name="Chung M."/>
            <person name="Chen C."/>
            <person name="Shaw J."/>
            <person name="Wu H."/>
            <person name="Hsiao K."/>
            <person name="Chao Y."/>
            <person name="Chu M."/>
            <person name="Cheng C."/>
            <person name="Hour A."/>
            <person name="Lee P."/>
            <person name="Lin S."/>
            <person name="Lin Y."/>
            <person name="Liou J."/>
            <person name="Liu S."/>
            <person name="Hsing Y."/>
            <person name="Raghuvanshi S."/>
            <person name="Mohanty A."/>
            <person name="Bharti A.K."/>
            <person name="Gaur A."/>
            <person name="Gupta V."/>
            <person name="Kumar D."/>
            <person name="Ravi V."/>
            <person name="Vij S."/>
            <person name="Kapur A."/>
            <person name="Khurana P."/>
            <person name="Khurana P."/>
            <person name="Khurana J.P."/>
            <person name="Tyagi A.K."/>
            <person name="Gaikwad K."/>
            <person name="Singh A."/>
            <person name="Dalal V."/>
            <person name="Srivastava S."/>
            <person name="Dixit A."/>
            <person name="Pal A.K."/>
            <person name="Ghazi I.A."/>
            <person name="Yadav M."/>
            <person name="Pandit A."/>
            <person name="Bhargava A."/>
            <person name="Sureshbabu K."/>
            <person name="Batra K."/>
            <person name="Sharma T.R."/>
            <person name="Mohapatra T."/>
            <person name="Singh N.K."/>
            <person name="Messing J."/>
            <person name="Nelson A.B."/>
            <person name="Fuks G."/>
            <person name="Kavchok S."/>
            <person name="Keizer G."/>
            <person name="Linton E."/>
            <person name="Llaca V."/>
            <person name="Song R."/>
            <person name="Tanyolac B."/>
            <person name="Young S."/>
            <person name="Ho-Il K."/>
            <person name="Hahn J.H."/>
            <person name="Sangsakoo G."/>
            <person name="Vanavichit A."/>
            <person name="de Mattos Luiz.A.T."/>
            <person name="Zimmer P.D."/>
            <person name="Malone G."/>
            <person name="Dellagostin O."/>
            <person name="de Oliveira A.C."/>
            <person name="Bevan M."/>
            <person name="Bancroft I."/>
            <person name="Minx P."/>
            <person name="Cordum H."/>
            <person name="Wilson R."/>
            <person name="Cheng Z."/>
            <person name="Jin W."/>
            <person name="Jiang J."/>
            <person name="Leong S.A."/>
            <person name="Iwama H."/>
            <person name="Gojobori T."/>
            <person name="Itoh T."/>
            <person name="Niimura Y."/>
            <person name="Fujii Y."/>
            <person name="Habara T."/>
            <person name="Sakai H."/>
            <person name="Sato Y."/>
            <person name="Wilson G."/>
            <person name="Kumar K."/>
            <person name="McCouch S."/>
            <person name="Juretic N."/>
            <person name="Hoen D."/>
            <person name="Wright S."/>
            <person name="Bruskiewich R."/>
            <person name="Bureau T."/>
            <person name="Miyao A."/>
            <person name="Hirochika H."/>
            <person name="Nishikawa T."/>
            <person name="Kadowaki K."/>
            <person name="Sugiura M."/>
            <person name="Burr B."/>
            <person name="Sasaki T."/>
        </authorList>
    </citation>
    <scope>NUCLEOTIDE SEQUENCE [LARGE SCALE GENOMIC DNA]</scope>
    <source>
        <strain evidence="3">cv. Nipponbare</strain>
    </source>
</reference>
<feature type="region of interest" description="Disordered" evidence="1">
    <location>
        <begin position="62"/>
        <end position="99"/>
    </location>
</feature>
<dbReference type="EMBL" id="AP014963">
    <property type="protein sequence ID" value="BAT02373.1"/>
    <property type="molecule type" value="Genomic_DNA"/>
</dbReference>
<dbReference type="AlphaFoldDB" id="A0A0P0X8I4"/>
<name>A0A0P0X8I4_ORYSJ</name>
<dbReference type="Gramene" id="Os07t0584750-00">
    <property type="protein sequence ID" value="Os07t0584750-00"/>
    <property type="gene ID" value="Os07g0584750"/>
</dbReference>
<keyword evidence="3" id="KW-1185">Reference proteome</keyword>
<dbReference type="SMR" id="A0A0P0X8I4"/>
<sequence>MERRLTPGVRAWSLHLRNMNDAAELSVGTASATDTASWCFAMALIRLVLCTLHAEAVVRGGPRPAARRRGGEAVRGGVRRRGRRDVAHHQPHSSRHPSPFSLFFPLLPLSLLRGERRNGRAGGQWSSSRRPRRGGALVAAFPLRRWPSRGTWTSSQ</sequence>
<organism evidence="2 3">
    <name type="scientific">Oryza sativa subsp. japonica</name>
    <name type="common">Rice</name>
    <dbReference type="NCBI Taxonomy" id="39947"/>
    <lineage>
        <taxon>Eukaryota</taxon>
        <taxon>Viridiplantae</taxon>
        <taxon>Streptophyta</taxon>
        <taxon>Embryophyta</taxon>
        <taxon>Tracheophyta</taxon>
        <taxon>Spermatophyta</taxon>
        <taxon>Magnoliopsida</taxon>
        <taxon>Liliopsida</taxon>
        <taxon>Poales</taxon>
        <taxon>Poaceae</taxon>
        <taxon>BOP clade</taxon>
        <taxon>Oryzoideae</taxon>
        <taxon>Oryzeae</taxon>
        <taxon>Oryzinae</taxon>
        <taxon>Oryza</taxon>
        <taxon>Oryza sativa</taxon>
    </lineage>
</organism>
<dbReference type="Proteomes" id="UP000059680">
    <property type="component" value="Chromosome 7"/>
</dbReference>
<proteinExistence type="predicted"/>
<accession>A0A0P0X8I4</accession>
<gene>
    <name evidence="2" type="ordered locus">Os07g0584750</name>
    <name evidence="2" type="ORF">OSNPB_070584750</name>
</gene>
<reference evidence="2 3" key="2">
    <citation type="journal article" date="2013" name="Plant Cell Physiol.">
        <title>Rice Annotation Project Database (RAP-DB): an integrative and interactive database for rice genomics.</title>
        <authorList>
            <person name="Sakai H."/>
            <person name="Lee S.S."/>
            <person name="Tanaka T."/>
            <person name="Numa H."/>
            <person name="Kim J."/>
            <person name="Kawahara Y."/>
            <person name="Wakimoto H."/>
            <person name="Yang C.C."/>
            <person name="Iwamoto M."/>
            <person name="Abe T."/>
            <person name="Yamada Y."/>
            <person name="Muto A."/>
            <person name="Inokuchi H."/>
            <person name="Ikemura T."/>
            <person name="Matsumoto T."/>
            <person name="Sasaki T."/>
            <person name="Itoh T."/>
        </authorList>
    </citation>
    <scope>NUCLEOTIDE SEQUENCE [LARGE SCALE GENOMIC DNA]</scope>
    <source>
        <strain evidence="3">cv. Nipponbare</strain>
    </source>
</reference>
<evidence type="ECO:0000313" key="3">
    <source>
        <dbReference type="Proteomes" id="UP000059680"/>
    </source>
</evidence>
<evidence type="ECO:0000313" key="2">
    <source>
        <dbReference type="EMBL" id="BAT02373.1"/>
    </source>
</evidence>
<reference evidence="2 3" key="3">
    <citation type="journal article" date="2013" name="Rice">
        <title>Improvement of the Oryza sativa Nipponbare reference genome using next generation sequence and optical map data.</title>
        <authorList>
            <person name="Kawahara Y."/>
            <person name="de la Bastide M."/>
            <person name="Hamilton J.P."/>
            <person name="Kanamori H."/>
            <person name="McCombie W.R."/>
            <person name="Ouyang S."/>
            <person name="Schwartz D.C."/>
            <person name="Tanaka T."/>
            <person name="Wu J."/>
            <person name="Zhou S."/>
            <person name="Childs K.L."/>
            <person name="Davidson R.M."/>
            <person name="Lin H."/>
            <person name="Quesada-Ocampo L."/>
            <person name="Vaillancourt B."/>
            <person name="Sakai H."/>
            <person name="Lee S.S."/>
            <person name="Kim J."/>
            <person name="Numa H."/>
            <person name="Itoh T."/>
            <person name="Buell C.R."/>
            <person name="Matsumoto T."/>
        </authorList>
    </citation>
    <scope>NUCLEOTIDE SEQUENCE [LARGE SCALE GENOMIC DNA]</scope>
    <source>
        <strain evidence="3">cv. Nipponbare</strain>
    </source>
</reference>